<keyword evidence="10" id="KW-1185">Reference proteome</keyword>
<evidence type="ECO:0000313" key="10">
    <source>
        <dbReference type="Proteomes" id="UP001241537"/>
    </source>
</evidence>
<gene>
    <name evidence="9" type="ORF">J2S20_001432</name>
</gene>
<dbReference type="GO" id="GO:0006310">
    <property type="term" value="P:DNA recombination"/>
    <property type="evidence" value="ECO:0007669"/>
    <property type="project" value="UniProtKB-KW"/>
</dbReference>
<keyword evidence="4 6" id="KW-0238">DNA-binding</keyword>
<dbReference type="GO" id="GO:0003677">
    <property type="term" value="F:DNA binding"/>
    <property type="evidence" value="ECO:0007669"/>
    <property type="project" value="UniProtKB-UniRule"/>
</dbReference>
<organism evidence="9 10">
    <name type="scientific">Moryella indoligenes</name>
    <dbReference type="NCBI Taxonomy" id="371674"/>
    <lineage>
        <taxon>Bacteria</taxon>
        <taxon>Bacillati</taxon>
        <taxon>Bacillota</taxon>
        <taxon>Clostridia</taxon>
        <taxon>Lachnospirales</taxon>
        <taxon>Lachnospiraceae</taxon>
        <taxon>Moryella</taxon>
    </lineage>
</organism>
<dbReference type="Pfam" id="PF02899">
    <property type="entry name" value="Phage_int_SAM_1"/>
    <property type="match status" value="1"/>
</dbReference>
<evidence type="ECO:0000256" key="4">
    <source>
        <dbReference type="ARBA" id="ARBA00023125"/>
    </source>
</evidence>
<dbReference type="Pfam" id="PF00589">
    <property type="entry name" value="Phage_integrase"/>
    <property type="match status" value="1"/>
</dbReference>
<comment type="function">
    <text evidence="1">Site-specific tyrosine recombinase, which acts by catalyzing the cutting and rejoining of the recombining DNA molecules.</text>
</comment>
<evidence type="ECO:0000259" key="8">
    <source>
        <dbReference type="PROSITE" id="PS51900"/>
    </source>
</evidence>
<dbReference type="InterPro" id="IPR013762">
    <property type="entry name" value="Integrase-like_cat_sf"/>
</dbReference>
<dbReference type="InterPro" id="IPR044068">
    <property type="entry name" value="CB"/>
</dbReference>
<dbReference type="InterPro" id="IPR002104">
    <property type="entry name" value="Integrase_catalytic"/>
</dbReference>
<dbReference type="RefSeq" id="WP_106612049.1">
    <property type="nucleotide sequence ID" value="NZ_JAUSTO010000008.1"/>
</dbReference>
<comment type="caution">
    <text evidence="9">The sequence shown here is derived from an EMBL/GenBank/DDBJ whole genome shotgun (WGS) entry which is preliminary data.</text>
</comment>
<accession>A0AAE3VAK5</accession>
<dbReference type="InterPro" id="IPR010998">
    <property type="entry name" value="Integrase_recombinase_N"/>
</dbReference>
<dbReference type="SUPFAM" id="SSF56349">
    <property type="entry name" value="DNA breaking-rejoining enzymes"/>
    <property type="match status" value="1"/>
</dbReference>
<feature type="domain" description="Core-binding (CB)" evidence="8">
    <location>
        <begin position="1"/>
        <end position="85"/>
    </location>
</feature>
<dbReference type="PANTHER" id="PTHR30349:SF81">
    <property type="entry name" value="TYROSINE RECOMBINASE XERC"/>
    <property type="match status" value="1"/>
</dbReference>
<evidence type="ECO:0000256" key="1">
    <source>
        <dbReference type="ARBA" id="ARBA00003283"/>
    </source>
</evidence>
<keyword evidence="3" id="KW-0229">DNA integration</keyword>
<sequence>MEEELLRFAEFLRDQRHMAENTLVSYQRDLRQMAEWLSGYGIRRPGEISAEMLSAYVLWLERKGRATTTISRVVASMKAFFSFEERYGDIPLNPAKELKAPKVEKKLPTVLTADEVERFLQQTEGKTLKKLRDRAMLELLCATGLRVSEVIELTLSDLDFARGCVSCRRSGERVRVLPFGEDAREALCSYLEDAREALLKGNETELLFVNISGKAMSRQGFWKIIKYYGDRADIRKDITPQSLRNSFAAHLLKSGTDLHSVQTMLGHADISVTHAYVSYISSAGSRRRSTARRR</sequence>
<dbReference type="InterPro" id="IPR011010">
    <property type="entry name" value="DNA_brk_join_enz"/>
</dbReference>
<dbReference type="InterPro" id="IPR050090">
    <property type="entry name" value="Tyrosine_recombinase_XerCD"/>
</dbReference>
<dbReference type="Proteomes" id="UP001241537">
    <property type="component" value="Unassembled WGS sequence"/>
</dbReference>
<evidence type="ECO:0000313" key="9">
    <source>
        <dbReference type="EMBL" id="MDQ0152734.1"/>
    </source>
</evidence>
<protein>
    <submittedName>
        <fullName evidence="9">Integrase/recombinase XerD</fullName>
    </submittedName>
</protein>
<dbReference type="AlphaFoldDB" id="A0AAE3VAK5"/>
<dbReference type="InterPro" id="IPR004107">
    <property type="entry name" value="Integrase_SAM-like_N"/>
</dbReference>
<evidence type="ECO:0000256" key="2">
    <source>
        <dbReference type="ARBA" id="ARBA00008857"/>
    </source>
</evidence>
<comment type="similarity">
    <text evidence="2">Belongs to the 'phage' integrase family.</text>
</comment>
<proteinExistence type="inferred from homology"/>
<keyword evidence="5" id="KW-0233">DNA recombination</keyword>
<dbReference type="GO" id="GO:0015074">
    <property type="term" value="P:DNA integration"/>
    <property type="evidence" value="ECO:0007669"/>
    <property type="project" value="UniProtKB-KW"/>
</dbReference>
<evidence type="ECO:0000256" key="6">
    <source>
        <dbReference type="PROSITE-ProRule" id="PRU01248"/>
    </source>
</evidence>
<evidence type="ECO:0000256" key="5">
    <source>
        <dbReference type="ARBA" id="ARBA00023172"/>
    </source>
</evidence>
<evidence type="ECO:0000256" key="3">
    <source>
        <dbReference type="ARBA" id="ARBA00022908"/>
    </source>
</evidence>
<name>A0AAE3VAK5_9FIRM</name>
<dbReference type="PROSITE" id="PS51898">
    <property type="entry name" value="TYR_RECOMBINASE"/>
    <property type="match status" value="1"/>
</dbReference>
<dbReference type="PANTHER" id="PTHR30349">
    <property type="entry name" value="PHAGE INTEGRASE-RELATED"/>
    <property type="match status" value="1"/>
</dbReference>
<reference evidence="9" key="1">
    <citation type="submission" date="2023-07" db="EMBL/GenBank/DDBJ databases">
        <title>Genomic Encyclopedia of Type Strains, Phase IV (KMG-IV): sequencing the most valuable type-strain genomes for metagenomic binning, comparative biology and taxonomic classification.</title>
        <authorList>
            <person name="Goeker M."/>
        </authorList>
    </citation>
    <scope>NUCLEOTIDE SEQUENCE</scope>
    <source>
        <strain evidence="9">DSM 19659</strain>
    </source>
</reference>
<dbReference type="EMBL" id="JAUSTO010000008">
    <property type="protein sequence ID" value="MDQ0152734.1"/>
    <property type="molecule type" value="Genomic_DNA"/>
</dbReference>
<feature type="domain" description="Tyr recombinase" evidence="7">
    <location>
        <begin position="106"/>
        <end position="292"/>
    </location>
</feature>
<dbReference type="Gene3D" id="1.10.150.130">
    <property type="match status" value="1"/>
</dbReference>
<dbReference type="Gene3D" id="1.10.443.10">
    <property type="entry name" value="Intergrase catalytic core"/>
    <property type="match status" value="1"/>
</dbReference>
<evidence type="ECO:0000259" key="7">
    <source>
        <dbReference type="PROSITE" id="PS51898"/>
    </source>
</evidence>
<dbReference type="PROSITE" id="PS51900">
    <property type="entry name" value="CB"/>
    <property type="match status" value="1"/>
</dbReference>